<reference evidence="1 2" key="1">
    <citation type="journal article" date="2011" name="J. Bacteriol.">
        <title>Genome Sequence of the Probiotic Strain Bifidobacterium animalis subsp. lactis CNCM I-2494.</title>
        <authorList>
            <person name="Chervaux C."/>
            <person name="Grimaldi C."/>
            <person name="Bolotin A."/>
            <person name="Quinquis B."/>
            <person name="Legrain-Raspaud S."/>
            <person name="van Hylckama Vlieg J.E."/>
            <person name="Denariaz G."/>
            <person name="Smokvina T."/>
        </authorList>
    </citation>
    <scope>NUCLEOTIDE SEQUENCE [LARGE SCALE GENOMIC DNA]</scope>
    <source>
        <strain evidence="1 2">CNCM I-2494</strain>
    </source>
</reference>
<dbReference type="KEGG" id="bnm:BALAC2494_02010"/>
<accession>A0A806FLJ4</accession>
<sequence length="40" mass="4200">MMNAMMCNVNIYCVAHHCIIVIFGCGCSASVCEGVGLFSA</sequence>
<proteinExistence type="predicted"/>
<dbReference type="Proteomes" id="UP000008394">
    <property type="component" value="Chromosome"/>
</dbReference>
<evidence type="ECO:0000313" key="2">
    <source>
        <dbReference type="Proteomes" id="UP000008394"/>
    </source>
</evidence>
<protein>
    <submittedName>
        <fullName evidence="1">Uncharacterized protein</fullName>
    </submittedName>
</protein>
<gene>
    <name evidence="1" type="ORF">BALAC2494_02010</name>
</gene>
<organism evidence="1 2">
    <name type="scientific">Bifidobacterium animalis subsp. lactis CNCM I-2494</name>
    <dbReference type="NCBI Taxonomy" id="1042403"/>
    <lineage>
        <taxon>Bacteria</taxon>
        <taxon>Bacillati</taxon>
        <taxon>Actinomycetota</taxon>
        <taxon>Actinomycetes</taxon>
        <taxon>Bifidobacteriales</taxon>
        <taxon>Bifidobacteriaceae</taxon>
        <taxon>Bifidobacterium</taxon>
    </lineage>
</organism>
<dbReference type="AlphaFoldDB" id="A0A806FLJ4"/>
<evidence type="ECO:0000313" key="1">
    <source>
        <dbReference type="EMBL" id="AEK29944.1"/>
    </source>
</evidence>
<dbReference type="EMBL" id="CP002915">
    <property type="protein sequence ID" value="AEK29944.1"/>
    <property type="molecule type" value="Genomic_DNA"/>
</dbReference>
<name>A0A806FLJ4_BIFAN</name>